<dbReference type="SMART" id="SM00248">
    <property type="entry name" value="ANK"/>
    <property type="match status" value="4"/>
</dbReference>
<dbReference type="InterPro" id="IPR002110">
    <property type="entry name" value="Ankyrin_rpt"/>
</dbReference>
<gene>
    <name evidence="5" type="ORF">BDV25DRAFT_135611</name>
</gene>
<dbReference type="PROSITE" id="PS50181">
    <property type="entry name" value="FBOX"/>
    <property type="match status" value="1"/>
</dbReference>
<dbReference type="InterPro" id="IPR036770">
    <property type="entry name" value="Ankyrin_rpt-contain_sf"/>
</dbReference>
<dbReference type="OrthoDB" id="20872at2759"/>
<sequence>MSLSALPTELLHIIIDLILPPDWTIHKDKRILAQLRLVCKRFDAIVSYQTLFKVKIQPIHIYHADNKSETTILWLLRLRLELERASQKEPIYFSTSPFRPIKPGKSDQDQNYALEAYFHERGHNLAETAYALVACTRSNEMVNGLLALPRQGEPNLLHEEFLRSKLTVAAYTGDVQFIRSLLDSDPNLDLDVSSQHLGPPLHAAIHSRSLEVVTLLLHKGANPISYFKGETPLSISLQNRHQEMIHLILEHLLYASEQQNLHVYALAISCSLGDLENARLIQSKYRERGGQWRHRLTREYQCALREAADSGYDIVIRWVLEQDDFSASENTTCEALKGAVRRGYAQTVRLLVGSLGLPERIAGSERWREIRSRSKTADVFQALRQFFDSNNAYFSKSVTGRRLGMREIKLDDTVMPNACSVSCIS</sequence>
<dbReference type="EMBL" id="ML742027">
    <property type="protein sequence ID" value="KAE8154692.1"/>
    <property type="molecule type" value="Genomic_DNA"/>
</dbReference>
<keyword evidence="1" id="KW-0677">Repeat</keyword>
<dbReference type="InterPro" id="IPR001810">
    <property type="entry name" value="F-box_dom"/>
</dbReference>
<dbReference type="PANTHER" id="PTHR24198">
    <property type="entry name" value="ANKYRIN REPEAT AND PROTEIN KINASE DOMAIN-CONTAINING PROTEIN"/>
    <property type="match status" value="1"/>
</dbReference>
<evidence type="ECO:0000313" key="6">
    <source>
        <dbReference type="Proteomes" id="UP000325780"/>
    </source>
</evidence>
<feature type="domain" description="F-box" evidence="4">
    <location>
        <begin position="1"/>
        <end position="55"/>
    </location>
</feature>
<name>A0A5N6U7W1_ASPAV</name>
<protein>
    <submittedName>
        <fullName evidence="5">Ankyrin repeat-containing domain protein</fullName>
    </submittedName>
</protein>
<dbReference type="SUPFAM" id="SSF48403">
    <property type="entry name" value="Ankyrin repeat"/>
    <property type="match status" value="1"/>
</dbReference>
<keyword evidence="2 3" id="KW-0040">ANK repeat</keyword>
<dbReference type="Gene3D" id="1.25.40.20">
    <property type="entry name" value="Ankyrin repeat-containing domain"/>
    <property type="match status" value="1"/>
</dbReference>
<accession>A0A5N6U7W1</accession>
<evidence type="ECO:0000259" key="4">
    <source>
        <dbReference type="PROSITE" id="PS50181"/>
    </source>
</evidence>
<keyword evidence="6" id="KW-1185">Reference proteome</keyword>
<feature type="repeat" description="ANK" evidence="3">
    <location>
        <begin position="200"/>
        <end position="222"/>
    </location>
</feature>
<dbReference type="AlphaFoldDB" id="A0A5N6U7W1"/>
<dbReference type="PROSITE" id="PS50297">
    <property type="entry name" value="ANK_REP_REGION"/>
    <property type="match status" value="1"/>
</dbReference>
<evidence type="ECO:0000256" key="2">
    <source>
        <dbReference type="ARBA" id="ARBA00023043"/>
    </source>
</evidence>
<reference evidence="5 6" key="1">
    <citation type="submission" date="2019-04" db="EMBL/GenBank/DDBJ databases">
        <title>Friends and foes A comparative genomics study of 23 Aspergillus species from section Flavi.</title>
        <authorList>
            <consortium name="DOE Joint Genome Institute"/>
            <person name="Kjaerbolling I."/>
            <person name="Vesth T."/>
            <person name="Frisvad J.C."/>
            <person name="Nybo J.L."/>
            <person name="Theobald S."/>
            <person name="Kildgaard S."/>
            <person name="Isbrandt T."/>
            <person name="Kuo A."/>
            <person name="Sato A."/>
            <person name="Lyhne E.K."/>
            <person name="Kogle M.E."/>
            <person name="Wiebenga A."/>
            <person name="Kun R.S."/>
            <person name="Lubbers R.J."/>
            <person name="Makela M.R."/>
            <person name="Barry K."/>
            <person name="Chovatia M."/>
            <person name="Clum A."/>
            <person name="Daum C."/>
            <person name="Haridas S."/>
            <person name="He G."/>
            <person name="LaButti K."/>
            <person name="Lipzen A."/>
            <person name="Mondo S."/>
            <person name="Riley R."/>
            <person name="Salamov A."/>
            <person name="Simmons B.A."/>
            <person name="Magnuson J.K."/>
            <person name="Henrissat B."/>
            <person name="Mortensen U.H."/>
            <person name="Larsen T.O."/>
            <person name="Devries R.P."/>
            <person name="Grigoriev I.V."/>
            <person name="Machida M."/>
            <person name="Baker S.E."/>
            <person name="Andersen M.R."/>
        </authorList>
    </citation>
    <scope>NUCLEOTIDE SEQUENCE [LARGE SCALE GENOMIC DNA]</scope>
    <source>
        <strain evidence="5 6">IBT 18842</strain>
    </source>
</reference>
<proteinExistence type="predicted"/>
<dbReference type="PROSITE" id="PS50088">
    <property type="entry name" value="ANK_REPEAT"/>
    <property type="match status" value="1"/>
</dbReference>
<evidence type="ECO:0000313" key="5">
    <source>
        <dbReference type="EMBL" id="KAE8154692.1"/>
    </source>
</evidence>
<dbReference type="PANTHER" id="PTHR24198:SF165">
    <property type="entry name" value="ANKYRIN REPEAT-CONTAINING PROTEIN-RELATED"/>
    <property type="match status" value="1"/>
</dbReference>
<dbReference type="Pfam" id="PF12796">
    <property type="entry name" value="Ank_2"/>
    <property type="match status" value="1"/>
</dbReference>
<evidence type="ECO:0000256" key="3">
    <source>
        <dbReference type="PROSITE-ProRule" id="PRU00023"/>
    </source>
</evidence>
<evidence type="ECO:0000256" key="1">
    <source>
        <dbReference type="ARBA" id="ARBA00022737"/>
    </source>
</evidence>
<dbReference type="Proteomes" id="UP000325780">
    <property type="component" value="Unassembled WGS sequence"/>
</dbReference>
<organism evidence="5 6">
    <name type="scientific">Aspergillus avenaceus</name>
    <dbReference type="NCBI Taxonomy" id="36643"/>
    <lineage>
        <taxon>Eukaryota</taxon>
        <taxon>Fungi</taxon>
        <taxon>Dikarya</taxon>
        <taxon>Ascomycota</taxon>
        <taxon>Pezizomycotina</taxon>
        <taxon>Eurotiomycetes</taxon>
        <taxon>Eurotiomycetidae</taxon>
        <taxon>Eurotiales</taxon>
        <taxon>Aspergillaceae</taxon>
        <taxon>Aspergillus</taxon>
        <taxon>Aspergillus subgen. Circumdati</taxon>
    </lineage>
</organism>